<protein>
    <submittedName>
        <fullName evidence="6">TetR/AcrR family transcriptional regulator</fullName>
    </submittedName>
</protein>
<reference evidence="6 7" key="1">
    <citation type="submission" date="2024-10" db="EMBL/GenBank/DDBJ databases">
        <title>The Natural Products Discovery Center: Release of the First 8490 Sequenced Strains for Exploring Actinobacteria Biosynthetic Diversity.</title>
        <authorList>
            <person name="Kalkreuter E."/>
            <person name="Kautsar S.A."/>
            <person name="Yang D."/>
            <person name="Bader C.D."/>
            <person name="Teijaro C.N."/>
            <person name="Fluegel L."/>
            <person name="Davis C.M."/>
            <person name="Simpson J.R."/>
            <person name="Lauterbach L."/>
            <person name="Steele A.D."/>
            <person name="Gui C."/>
            <person name="Meng S."/>
            <person name="Li G."/>
            <person name="Viehrig K."/>
            <person name="Ye F."/>
            <person name="Su P."/>
            <person name="Kiefer A.F."/>
            <person name="Nichols A."/>
            <person name="Cepeda A.J."/>
            <person name="Yan W."/>
            <person name="Fan B."/>
            <person name="Jiang Y."/>
            <person name="Adhikari A."/>
            <person name="Zheng C.-J."/>
            <person name="Schuster L."/>
            <person name="Cowan T.M."/>
            <person name="Smanski M.J."/>
            <person name="Chevrette M.G."/>
            <person name="De Carvalho L.P.S."/>
            <person name="Shen B."/>
        </authorList>
    </citation>
    <scope>NUCLEOTIDE SEQUENCE [LARGE SCALE GENOMIC DNA]</scope>
    <source>
        <strain evidence="6 7">NPDC004119</strain>
    </source>
</reference>
<dbReference type="InterPro" id="IPR036271">
    <property type="entry name" value="Tet_transcr_reg_TetR-rel_C_sf"/>
</dbReference>
<proteinExistence type="predicted"/>
<dbReference type="PROSITE" id="PS50977">
    <property type="entry name" value="HTH_TETR_2"/>
    <property type="match status" value="1"/>
</dbReference>
<dbReference type="RefSeq" id="WP_387391991.1">
    <property type="nucleotide sequence ID" value="NZ_JBIAMT010000002.1"/>
</dbReference>
<gene>
    <name evidence="6" type="ORF">ACFYU5_09075</name>
</gene>
<dbReference type="Gene3D" id="1.10.357.10">
    <property type="entry name" value="Tetracycline Repressor, domain 2"/>
    <property type="match status" value="1"/>
</dbReference>
<evidence type="ECO:0000256" key="1">
    <source>
        <dbReference type="ARBA" id="ARBA00023015"/>
    </source>
</evidence>
<organism evidence="6 7">
    <name type="scientific">Nocardia aobensis</name>
    <dbReference type="NCBI Taxonomy" id="257277"/>
    <lineage>
        <taxon>Bacteria</taxon>
        <taxon>Bacillati</taxon>
        <taxon>Actinomycetota</taxon>
        <taxon>Actinomycetes</taxon>
        <taxon>Mycobacteriales</taxon>
        <taxon>Nocardiaceae</taxon>
        <taxon>Nocardia</taxon>
    </lineage>
</organism>
<evidence type="ECO:0000259" key="5">
    <source>
        <dbReference type="PROSITE" id="PS50977"/>
    </source>
</evidence>
<keyword evidence="7" id="KW-1185">Reference proteome</keyword>
<dbReference type="SUPFAM" id="SSF46689">
    <property type="entry name" value="Homeodomain-like"/>
    <property type="match status" value="1"/>
</dbReference>
<dbReference type="SUPFAM" id="SSF48498">
    <property type="entry name" value="Tetracyclin repressor-like, C-terminal domain"/>
    <property type="match status" value="1"/>
</dbReference>
<dbReference type="Proteomes" id="UP001601442">
    <property type="component" value="Unassembled WGS sequence"/>
</dbReference>
<feature type="DNA-binding region" description="H-T-H motif" evidence="4">
    <location>
        <begin position="40"/>
        <end position="59"/>
    </location>
</feature>
<dbReference type="InterPro" id="IPR001647">
    <property type="entry name" value="HTH_TetR"/>
</dbReference>
<evidence type="ECO:0000256" key="2">
    <source>
        <dbReference type="ARBA" id="ARBA00023125"/>
    </source>
</evidence>
<evidence type="ECO:0000313" key="7">
    <source>
        <dbReference type="Proteomes" id="UP001601442"/>
    </source>
</evidence>
<keyword evidence="3" id="KW-0804">Transcription</keyword>
<dbReference type="PANTHER" id="PTHR47506">
    <property type="entry name" value="TRANSCRIPTIONAL REGULATORY PROTEIN"/>
    <property type="match status" value="1"/>
</dbReference>
<comment type="caution">
    <text evidence="6">The sequence shown here is derived from an EMBL/GenBank/DDBJ whole genome shotgun (WGS) entry which is preliminary data.</text>
</comment>
<evidence type="ECO:0000256" key="4">
    <source>
        <dbReference type="PROSITE-ProRule" id="PRU00335"/>
    </source>
</evidence>
<dbReference type="PANTHER" id="PTHR47506:SF1">
    <property type="entry name" value="HTH-TYPE TRANSCRIPTIONAL REGULATOR YJDC"/>
    <property type="match status" value="1"/>
</dbReference>
<dbReference type="Pfam" id="PF00440">
    <property type="entry name" value="TetR_N"/>
    <property type="match status" value="1"/>
</dbReference>
<name>A0ABW6NZD8_9NOCA</name>
<sequence>MAARRAYGGISADQRREQRRGALLDAALDIIGTQGFSALTVMGLTRATGLNDRYFTESFDSRDDLFSALIDQLMSEMGVTIAAAVAASEPDLHSRARAAFAAVIEYLTDDPRRARVALMEAPANRVVSTRRREVMEFFLALVHLQLDEHFGVERTDEVWSMAHFAGVQLFGALMETATMWLEGGLDLTRDELIDRTTELAVNTIEYIYSADRRG</sequence>
<evidence type="ECO:0000256" key="3">
    <source>
        <dbReference type="ARBA" id="ARBA00023163"/>
    </source>
</evidence>
<keyword evidence="1" id="KW-0805">Transcription regulation</keyword>
<evidence type="ECO:0000313" key="6">
    <source>
        <dbReference type="EMBL" id="MFF0496541.1"/>
    </source>
</evidence>
<dbReference type="EMBL" id="JBIAMT010000002">
    <property type="protein sequence ID" value="MFF0496541.1"/>
    <property type="molecule type" value="Genomic_DNA"/>
</dbReference>
<dbReference type="InterPro" id="IPR009057">
    <property type="entry name" value="Homeodomain-like_sf"/>
</dbReference>
<feature type="domain" description="HTH tetR-type" evidence="5">
    <location>
        <begin position="17"/>
        <end position="77"/>
    </location>
</feature>
<keyword evidence="2 4" id="KW-0238">DNA-binding</keyword>
<accession>A0ABW6NZD8</accession>